<feature type="compositionally biased region" description="Polar residues" evidence="1">
    <location>
        <begin position="157"/>
        <end position="167"/>
    </location>
</feature>
<feature type="compositionally biased region" description="Low complexity" evidence="1">
    <location>
        <begin position="1"/>
        <end position="12"/>
    </location>
</feature>
<evidence type="ECO:0000313" key="3">
    <source>
        <dbReference type="Proteomes" id="UP001066276"/>
    </source>
</evidence>
<dbReference type="EMBL" id="JANPWB010000003">
    <property type="protein sequence ID" value="KAJ1197836.1"/>
    <property type="molecule type" value="Genomic_DNA"/>
</dbReference>
<proteinExistence type="predicted"/>
<dbReference type="Proteomes" id="UP001066276">
    <property type="component" value="Chromosome 2_1"/>
</dbReference>
<accession>A0AAV7VAD8</accession>
<reference evidence="2" key="1">
    <citation type="journal article" date="2022" name="bioRxiv">
        <title>Sequencing and chromosome-scale assembly of the giantPleurodeles waltlgenome.</title>
        <authorList>
            <person name="Brown T."/>
            <person name="Elewa A."/>
            <person name="Iarovenko S."/>
            <person name="Subramanian E."/>
            <person name="Araus A.J."/>
            <person name="Petzold A."/>
            <person name="Susuki M."/>
            <person name="Suzuki K.-i.T."/>
            <person name="Hayashi T."/>
            <person name="Toyoda A."/>
            <person name="Oliveira C."/>
            <person name="Osipova E."/>
            <person name="Leigh N.D."/>
            <person name="Simon A."/>
            <person name="Yun M.H."/>
        </authorList>
    </citation>
    <scope>NUCLEOTIDE SEQUENCE</scope>
    <source>
        <strain evidence="2">20211129_DDA</strain>
        <tissue evidence="2">Liver</tissue>
    </source>
</reference>
<feature type="region of interest" description="Disordered" evidence="1">
    <location>
        <begin position="80"/>
        <end position="125"/>
    </location>
</feature>
<feature type="region of interest" description="Disordered" evidence="1">
    <location>
        <begin position="1"/>
        <end position="27"/>
    </location>
</feature>
<evidence type="ECO:0000256" key="1">
    <source>
        <dbReference type="SAM" id="MobiDB-lite"/>
    </source>
</evidence>
<dbReference type="AlphaFoldDB" id="A0AAV7VAD8"/>
<protein>
    <submittedName>
        <fullName evidence="2">Uncharacterized protein</fullName>
    </submittedName>
</protein>
<keyword evidence="3" id="KW-1185">Reference proteome</keyword>
<sequence>MAARSSAREGSSGFTGTLKPSPLPSDLARRYDKGTRVVHCSMVLPCDATVHLCRPISLRTRPRKNWAQGPPRAHWLQCASTSSFSRSDPSRSLRHPHRTPLPISRPRRSPPEDGGRATSKPVNRQCGPHCLLAVTASAHGAQQPPHAQPRRGPQTLPRHTSGLSLAPQSPADPIGAFSGRSRSLHGPGDLLSRTGAARPAGPPNRQRSQVTCSLIPHKPSSPSSRLLRGLREARRHGLGACLRELRNEELCRVGPLSAASHGSRGAPFASGTPGLLQDSAGKQELTRSASRWPCCLAKPLPNGAPYVFSAFLTSRSEEL</sequence>
<evidence type="ECO:0000313" key="2">
    <source>
        <dbReference type="EMBL" id="KAJ1197836.1"/>
    </source>
</evidence>
<comment type="caution">
    <text evidence="2">The sequence shown here is derived from an EMBL/GenBank/DDBJ whole genome shotgun (WGS) entry which is preliminary data.</text>
</comment>
<gene>
    <name evidence="2" type="ORF">NDU88_001682</name>
</gene>
<organism evidence="2 3">
    <name type="scientific">Pleurodeles waltl</name>
    <name type="common">Iberian ribbed newt</name>
    <dbReference type="NCBI Taxonomy" id="8319"/>
    <lineage>
        <taxon>Eukaryota</taxon>
        <taxon>Metazoa</taxon>
        <taxon>Chordata</taxon>
        <taxon>Craniata</taxon>
        <taxon>Vertebrata</taxon>
        <taxon>Euteleostomi</taxon>
        <taxon>Amphibia</taxon>
        <taxon>Batrachia</taxon>
        <taxon>Caudata</taxon>
        <taxon>Salamandroidea</taxon>
        <taxon>Salamandridae</taxon>
        <taxon>Pleurodelinae</taxon>
        <taxon>Pleurodeles</taxon>
    </lineage>
</organism>
<feature type="region of interest" description="Disordered" evidence="1">
    <location>
        <begin position="138"/>
        <end position="209"/>
    </location>
</feature>
<name>A0AAV7VAD8_PLEWA</name>